<feature type="binding site" evidence="9">
    <location>
        <position position="208"/>
    </location>
    <ligand>
        <name>pyridoxal 5'-phosphate</name>
        <dbReference type="ChEBI" id="CHEBI:597326"/>
    </ligand>
</feature>
<keyword evidence="7 9" id="KW-0663">Pyridoxal phosphate</keyword>
<dbReference type="GO" id="GO:0008710">
    <property type="term" value="F:8-amino-7-oxononanoate synthase activity"/>
    <property type="evidence" value="ECO:0007669"/>
    <property type="project" value="UniProtKB-UniRule"/>
</dbReference>
<name>A0A1G5PVT0_9GAMM</name>
<dbReference type="UniPathway" id="UPA00078"/>
<feature type="binding site" evidence="9">
    <location>
        <position position="134"/>
    </location>
    <ligand>
        <name>substrate</name>
    </ligand>
</feature>
<feature type="modified residue" description="N6-(pyridoxal phosphate)lysine" evidence="9 10">
    <location>
        <position position="240"/>
    </location>
</feature>
<evidence type="ECO:0000256" key="4">
    <source>
        <dbReference type="ARBA" id="ARBA00011738"/>
    </source>
</evidence>
<feature type="binding site" evidence="9">
    <location>
        <position position="354"/>
    </location>
    <ligand>
        <name>substrate</name>
    </ligand>
</feature>
<dbReference type="InterPro" id="IPR015422">
    <property type="entry name" value="PyrdxlP-dep_Trfase_small"/>
</dbReference>
<dbReference type="GO" id="GO:0030170">
    <property type="term" value="F:pyridoxal phosphate binding"/>
    <property type="evidence" value="ECO:0007669"/>
    <property type="project" value="UniProtKB-UniRule"/>
</dbReference>
<feature type="binding site" evidence="9">
    <location>
        <position position="237"/>
    </location>
    <ligand>
        <name>pyridoxal 5'-phosphate</name>
        <dbReference type="ChEBI" id="CHEBI:597326"/>
    </ligand>
</feature>
<feature type="domain" description="Aminotransferase class I/classII large" evidence="11">
    <location>
        <begin position="42"/>
        <end position="382"/>
    </location>
</feature>
<feature type="binding site" evidence="9">
    <location>
        <position position="180"/>
    </location>
    <ligand>
        <name>pyridoxal 5'-phosphate</name>
        <dbReference type="ChEBI" id="CHEBI:597326"/>
    </ligand>
</feature>
<evidence type="ECO:0000256" key="9">
    <source>
        <dbReference type="HAMAP-Rule" id="MF_01693"/>
    </source>
</evidence>
<dbReference type="STRING" id="415747.SAMN03097708_00912"/>
<evidence type="ECO:0000313" key="12">
    <source>
        <dbReference type="EMBL" id="SCZ53336.1"/>
    </source>
</evidence>
<dbReference type="EC" id="2.3.1.47" evidence="9"/>
<dbReference type="SUPFAM" id="SSF53383">
    <property type="entry name" value="PLP-dependent transferases"/>
    <property type="match status" value="1"/>
</dbReference>
<dbReference type="NCBIfam" id="TIGR00858">
    <property type="entry name" value="bioF"/>
    <property type="match status" value="1"/>
</dbReference>
<evidence type="ECO:0000256" key="5">
    <source>
        <dbReference type="ARBA" id="ARBA00022679"/>
    </source>
</evidence>
<dbReference type="GO" id="GO:0009102">
    <property type="term" value="P:biotin biosynthetic process"/>
    <property type="evidence" value="ECO:0007669"/>
    <property type="project" value="UniProtKB-UniRule"/>
</dbReference>
<dbReference type="InterPro" id="IPR050087">
    <property type="entry name" value="AON_synthase_class-II"/>
</dbReference>
<dbReference type="AlphaFoldDB" id="A0A1G5PVT0"/>
<dbReference type="Gene3D" id="3.90.1150.10">
    <property type="entry name" value="Aspartate Aminotransferase, domain 1"/>
    <property type="match status" value="1"/>
</dbReference>
<feature type="binding site" evidence="9">
    <location>
        <begin position="109"/>
        <end position="110"/>
    </location>
    <ligand>
        <name>pyridoxal 5'-phosphate</name>
        <dbReference type="ChEBI" id="CHEBI:597326"/>
    </ligand>
</feature>
<evidence type="ECO:0000256" key="10">
    <source>
        <dbReference type="PIRSR" id="PIRSR604723-51"/>
    </source>
</evidence>
<reference evidence="12 13" key="1">
    <citation type="submission" date="2016-10" db="EMBL/GenBank/DDBJ databases">
        <authorList>
            <person name="de Groot N.N."/>
        </authorList>
    </citation>
    <scope>NUCLEOTIDE SEQUENCE [LARGE SCALE GENOMIC DNA]</scope>
    <source>
        <strain evidence="12 13">HLD2</strain>
    </source>
</reference>
<feature type="binding site" evidence="9">
    <location>
        <position position="22"/>
    </location>
    <ligand>
        <name>substrate</name>
    </ligand>
</feature>
<evidence type="ECO:0000259" key="11">
    <source>
        <dbReference type="Pfam" id="PF00155"/>
    </source>
</evidence>
<comment type="subunit">
    <text evidence="4 9">Homodimer.</text>
</comment>
<gene>
    <name evidence="9" type="primary">bioF</name>
    <name evidence="12" type="ORF">SAMN03097708_00912</name>
</gene>
<dbReference type="InterPro" id="IPR015421">
    <property type="entry name" value="PyrdxlP-dep_Trfase_major"/>
</dbReference>
<evidence type="ECO:0000256" key="7">
    <source>
        <dbReference type="ARBA" id="ARBA00022898"/>
    </source>
</evidence>
<comment type="cofactor">
    <cofactor evidence="1 9 10">
        <name>pyridoxal 5'-phosphate</name>
        <dbReference type="ChEBI" id="CHEBI:597326"/>
    </cofactor>
</comment>
<proteinExistence type="inferred from homology"/>
<dbReference type="InterPro" id="IPR015424">
    <property type="entry name" value="PyrdxlP-dep_Trfase"/>
</dbReference>
<keyword evidence="13" id="KW-1185">Reference proteome</keyword>
<evidence type="ECO:0000313" key="13">
    <source>
        <dbReference type="Proteomes" id="UP000199648"/>
    </source>
</evidence>
<evidence type="ECO:0000256" key="2">
    <source>
        <dbReference type="ARBA" id="ARBA00004746"/>
    </source>
</evidence>
<keyword evidence="6 9" id="KW-0093">Biotin biosynthesis</keyword>
<comment type="function">
    <text evidence="9">Catalyzes the decarboxylative condensation of pimeloyl-[acyl-carrier protein] and L-alanine to produce 8-amino-7-oxononanoate (AON), [acyl-carrier protein], and carbon dioxide.</text>
</comment>
<comment type="similarity">
    <text evidence="3 9">Belongs to the class-II pyridoxal-phosphate-dependent aminotransferase family. BioF subfamily.</text>
</comment>
<dbReference type="InterPro" id="IPR004723">
    <property type="entry name" value="AONS_Archaea/Proteobacteria"/>
</dbReference>
<dbReference type="PANTHER" id="PTHR13693">
    <property type="entry name" value="CLASS II AMINOTRANSFERASE/8-AMINO-7-OXONONANOATE SYNTHASE"/>
    <property type="match status" value="1"/>
</dbReference>
<dbReference type="InterPro" id="IPR004839">
    <property type="entry name" value="Aminotransferase_I/II_large"/>
</dbReference>
<dbReference type="Gene3D" id="3.40.640.10">
    <property type="entry name" value="Type I PLP-dependent aspartate aminotransferase-like (Major domain)"/>
    <property type="match status" value="1"/>
</dbReference>
<dbReference type="PROSITE" id="PS00599">
    <property type="entry name" value="AA_TRANSFER_CLASS_2"/>
    <property type="match status" value="1"/>
</dbReference>
<evidence type="ECO:0000256" key="8">
    <source>
        <dbReference type="ARBA" id="ARBA00047715"/>
    </source>
</evidence>
<dbReference type="EMBL" id="FMWD01000002">
    <property type="protein sequence ID" value="SCZ53336.1"/>
    <property type="molecule type" value="Genomic_DNA"/>
</dbReference>
<dbReference type="PANTHER" id="PTHR13693:SF100">
    <property type="entry name" value="8-AMINO-7-OXONONANOATE SYNTHASE"/>
    <property type="match status" value="1"/>
</dbReference>
<dbReference type="InterPro" id="IPR001917">
    <property type="entry name" value="Aminotrans_II_pyridoxalP_BS"/>
</dbReference>
<dbReference type="HAMAP" id="MF_01693">
    <property type="entry name" value="BioF_aminotrans_2"/>
    <property type="match status" value="1"/>
</dbReference>
<accession>A0A1G5PVT0</accession>
<dbReference type="Pfam" id="PF00155">
    <property type="entry name" value="Aminotran_1_2"/>
    <property type="match status" value="1"/>
</dbReference>
<evidence type="ECO:0000256" key="6">
    <source>
        <dbReference type="ARBA" id="ARBA00022756"/>
    </source>
</evidence>
<evidence type="ECO:0000256" key="3">
    <source>
        <dbReference type="ARBA" id="ARBA00010008"/>
    </source>
</evidence>
<organism evidence="12 13">
    <name type="scientific">Thiohalomonas denitrificans</name>
    <dbReference type="NCBI Taxonomy" id="415747"/>
    <lineage>
        <taxon>Bacteria</taxon>
        <taxon>Pseudomonadati</taxon>
        <taxon>Pseudomonadota</taxon>
        <taxon>Gammaproteobacteria</taxon>
        <taxon>Thiohalomonadales</taxon>
        <taxon>Thiohalomonadaceae</taxon>
        <taxon>Thiohalomonas</taxon>
    </lineage>
</organism>
<comment type="pathway">
    <text evidence="2 9">Cofactor biosynthesis; biotin biosynthesis.</text>
</comment>
<keyword evidence="5 9" id="KW-0808">Transferase</keyword>
<sequence length="388" mass="41156">MNQSMKNLQAELDRRRAAHLYRSRRVTEGPQGPEVSVNGESLLGFCSNDYLGLAADPRVAEAMIRGVREYGVGSGAAHLVTGHSRAHHALEEELADFVGRERALLFSTGYMANLGVVTALVGAGDSVFEDRLNHASLLDAGLLSRARLSRFPHADAAALDERLAASRAENRLVVTDGVFSMDGDIAPLAALAETARRHEAWLLVDDAHGLGVIGPGGTGCTGQAGLGSADVPILVGTLGKGFGTFGAFVAGDAVLIENLIQQARSYIYTTALPPAVAEATRESLRIVREEGWRREHLQSLVARFRAGAERLGLDLMPSSTPIQPLLVGGAGPALAISDALRERGLLVGAIRPPTVPEGTARLRITLSAAHSEAHVDRLLEVLDEVWEA</sequence>
<dbReference type="InterPro" id="IPR022834">
    <property type="entry name" value="AONS_Proteobacteria"/>
</dbReference>
<comment type="catalytic activity">
    <reaction evidence="8 9">
        <text>6-carboxyhexanoyl-[ACP] + L-alanine + H(+) = (8S)-8-amino-7-oxononanoate + holo-[ACP] + CO2</text>
        <dbReference type="Rhea" id="RHEA:42288"/>
        <dbReference type="Rhea" id="RHEA-COMP:9685"/>
        <dbReference type="Rhea" id="RHEA-COMP:9955"/>
        <dbReference type="ChEBI" id="CHEBI:15378"/>
        <dbReference type="ChEBI" id="CHEBI:16526"/>
        <dbReference type="ChEBI" id="CHEBI:57972"/>
        <dbReference type="ChEBI" id="CHEBI:64479"/>
        <dbReference type="ChEBI" id="CHEBI:78846"/>
        <dbReference type="ChEBI" id="CHEBI:149468"/>
        <dbReference type="EC" id="2.3.1.47"/>
    </reaction>
</comment>
<dbReference type="Proteomes" id="UP000199648">
    <property type="component" value="Unassembled WGS sequence"/>
</dbReference>
<evidence type="ECO:0000256" key="1">
    <source>
        <dbReference type="ARBA" id="ARBA00001933"/>
    </source>
</evidence>
<dbReference type="CDD" id="cd06454">
    <property type="entry name" value="KBL_like"/>
    <property type="match status" value="1"/>
</dbReference>
<protein>
    <recommendedName>
        <fullName evidence="9">8-amino-7-oxononanoate synthase</fullName>
        <shortName evidence="9">AONS</shortName>
        <ecNumber evidence="9">2.3.1.47</ecNumber>
    </recommendedName>
    <alternativeName>
        <fullName evidence="9">7-keto-8-amino-pelargonic acid synthase</fullName>
        <shortName evidence="9">7-KAP synthase</shortName>
        <shortName evidence="9">KAPA synthase</shortName>
    </alternativeName>
    <alternativeName>
        <fullName evidence="9">8-amino-7-ketopelargonate synthase</fullName>
    </alternativeName>
</protein>